<dbReference type="HOGENOM" id="CLU_039755_1_1_1"/>
<dbReference type="OMA" id="EMNEDQT"/>
<proteinExistence type="predicted"/>
<organism evidence="2 3">
    <name type="scientific">Pseudallescheria apiosperma</name>
    <name type="common">Scedosporium apiospermum</name>
    <dbReference type="NCBI Taxonomy" id="563466"/>
    <lineage>
        <taxon>Eukaryota</taxon>
        <taxon>Fungi</taxon>
        <taxon>Dikarya</taxon>
        <taxon>Ascomycota</taxon>
        <taxon>Pezizomycotina</taxon>
        <taxon>Sordariomycetes</taxon>
        <taxon>Hypocreomycetidae</taxon>
        <taxon>Microascales</taxon>
        <taxon>Microascaceae</taxon>
        <taxon>Scedosporium</taxon>
    </lineage>
</organism>
<dbReference type="KEGG" id="sapo:SAPIO_CDS5298"/>
<keyword evidence="3" id="KW-1185">Reference proteome</keyword>
<name>A0A084G6A8_PSEDA</name>
<dbReference type="Pfam" id="PF13391">
    <property type="entry name" value="HNH_2"/>
    <property type="match status" value="1"/>
</dbReference>
<gene>
    <name evidence="2" type="ORF">SAPIO_CDS5298</name>
</gene>
<reference evidence="2 3" key="1">
    <citation type="journal article" date="2014" name="Genome Announc.">
        <title>Draft genome sequence of the pathogenic fungus Scedosporium apiospermum.</title>
        <authorList>
            <person name="Vandeputte P."/>
            <person name="Ghamrawi S."/>
            <person name="Rechenmann M."/>
            <person name="Iltis A."/>
            <person name="Giraud S."/>
            <person name="Fleury M."/>
            <person name="Thornton C."/>
            <person name="Delhaes L."/>
            <person name="Meyer W."/>
            <person name="Papon N."/>
            <person name="Bouchara J.P."/>
        </authorList>
    </citation>
    <scope>NUCLEOTIDE SEQUENCE [LARGE SCALE GENOMIC DNA]</scope>
    <source>
        <strain evidence="2 3">IHEM 14462</strain>
    </source>
</reference>
<dbReference type="AlphaFoldDB" id="A0A084G6A8"/>
<dbReference type="Proteomes" id="UP000028545">
    <property type="component" value="Unassembled WGS sequence"/>
</dbReference>
<feature type="domain" description="HNH nuclease" evidence="1">
    <location>
        <begin position="160"/>
        <end position="240"/>
    </location>
</feature>
<evidence type="ECO:0000313" key="3">
    <source>
        <dbReference type="Proteomes" id="UP000028545"/>
    </source>
</evidence>
<dbReference type="EMBL" id="JOWA01000098">
    <property type="protein sequence ID" value="KEZ42870.1"/>
    <property type="molecule type" value="Genomic_DNA"/>
</dbReference>
<sequence length="369" mass="41635">MSSNQEDTNRQLVQQCAAFLQRPELDPQTRDALRAFVTSPLATCVPPSVNYVDNIEERARIGHAIQECDRNPPTGRANPILWSLIMVAPLDRLREMLDETCTNQSSVLSSKAIFYGLGNILTSLLKIFLAKDQVRPDPLPYQERGLPPTAVCRWRDSHRCVLTGAANPTVCHIFPYGSEQRRKSVDQIFGLLINFLWGSERCARLQALLTANDRVLDSPQNMICLEPLLHRWWRMAYIALEPYEKLPDGVRVRLRWLHRTPFDVEQRLDLDTDPRQHLSSPSVAGLLKMVDFRSGHPLLDGTIVDLVSSDPNQCVSFEILELQWDLLRLAALSGAAEAAQGASWDPDDDLSFGIQEGRQVASSQRIFVD</sequence>
<dbReference type="InterPro" id="IPR003615">
    <property type="entry name" value="HNH_nuc"/>
</dbReference>
<accession>A0A084G6A8</accession>
<dbReference type="VEuPathDB" id="FungiDB:SAPIO_CDS5298"/>
<comment type="caution">
    <text evidence="2">The sequence shown here is derived from an EMBL/GenBank/DDBJ whole genome shotgun (WGS) entry which is preliminary data.</text>
</comment>
<dbReference type="OrthoDB" id="5416097at2759"/>
<evidence type="ECO:0000259" key="1">
    <source>
        <dbReference type="Pfam" id="PF13391"/>
    </source>
</evidence>
<evidence type="ECO:0000313" key="2">
    <source>
        <dbReference type="EMBL" id="KEZ42870.1"/>
    </source>
</evidence>
<dbReference type="GeneID" id="27724370"/>
<dbReference type="RefSeq" id="XP_016642669.1">
    <property type="nucleotide sequence ID" value="XM_016787654.1"/>
</dbReference>
<protein>
    <recommendedName>
        <fullName evidence="1">HNH nuclease domain-containing protein</fullName>
    </recommendedName>
</protein>